<proteinExistence type="predicted"/>
<reference evidence="1" key="1">
    <citation type="submission" date="2020-06" db="EMBL/GenBank/DDBJ databases">
        <title>Draft genome of Bugula neritina, a colonial animal packing powerful symbionts and potential medicines.</title>
        <authorList>
            <person name="Rayko M."/>
        </authorList>
    </citation>
    <scope>NUCLEOTIDE SEQUENCE [LARGE SCALE GENOMIC DNA]</scope>
    <source>
        <strain evidence="1">Kwan_BN1</strain>
    </source>
</reference>
<protein>
    <submittedName>
        <fullName evidence="1">Uncharacterized protein</fullName>
    </submittedName>
</protein>
<dbReference type="OrthoDB" id="427096at2759"/>
<dbReference type="AlphaFoldDB" id="A0A7J7JZT4"/>
<comment type="caution">
    <text evidence="1">The sequence shown here is derived from an EMBL/GenBank/DDBJ whole genome shotgun (WGS) entry which is preliminary data.</text>
</comment>
<name>A0A7J7JZT4_BUGNE</name>
<accession>A0A7J7JZT4</accession>
<organism evidence="1 2">
    <name type="scientific">Bugula neritina</name>
    <name type="common">Brown bryozoan</name>
    <name type="synonym">Sertularia neritina</name>
    <dbReference type="NCBI Taxonomy" id="10212"/>
    <lineage>
        <taxon>Eukaryota</taxon>
        <taxon>Metazoa</taxon>
        <taxon>Spiralia</taxon>
        <taxon>Lophotrochozoa</taxon>
        <taxon>Bryozoa</taxon>
        <taxon>Gymnolaemata</taxon>
        <taxon>Cheilostomatida</taxon>
        <taxon>Flustrina</taxon>
        <taxon>Buguloidea</taxon>
        <taxon>Bugulidae</taxon>
        <taxon>Bugula</taxon>
    </lineage>
</organism>
<dbReference type="EMBL" id="VXIV02001635">
    <property type="protein sequence ID" value="KAF6031171.1"/>
    <property type="molecule type" value="Genomic_DNA"/>
</dbReference>
<keyword evidence="2" id="KW-1185">Reference proteome</keyword>
<evidence type="ECO:0000313" key="1">
    <source>
        <dbReference type="EMBL" id="KAF6031171.1"/>
    </source>
</evidence>
<sequence length="78" mass="9394">MCPVYYFIDIKFSNYIEYVVHMQGTGDNVNTYFWCRLCAMAHAANITSYQHTFDDVNNWWRGPSVCRERFGNNLWPKW</sequence>
<gene>
    <name evidence="1" type="ORF">EB796_010529</name>
</gene>
<evidence type="ECO:0000313" key="2">
    <source>
        <dbReference type="Proteomes" id="UP000593567"/>
    </source>
</evidence>
<dbReference type="Proteomes" id="UP000593567">
    <property type="component" value="Unassembled WGS sequence"/>
</dbReference>